<dbReference type="eggNOG" id="COG4759">
    <property type="taxonomic scope" value="Bacteria"/>
</dbReference>
<evidence type="ECO:0000313" key="2">
    <source>
        <dbReference type="Proteomes" id="UP000000238"/>
    </source>
</evidence>
<sequence>MRLGAVTPKFCAQASRDADEPLAGTGFHPQSNLLLSWPIAGWTRTYHQAKDMSETESGLVAALVAQGRRVNLMHRADQSKTLRRAYLMPEREAYDIPREQLEAFLLALRQGRSLAAWYCGPAPAKVVLCCTHGVKDKCCAKFGVAGFKALEQAAQNFPGVEVWQSSHLGGCRFAATALVFPDMRKYGRIEPERARPLLESEMDNLPYLPCFRGDSTLTPIQQIAEIEARKRIGAEGHQPTQLEIVAEQSHGEEQAEIAFSWRTDTAQGRLLIRLEAASFRRYDMCSDIDADTGPTDRRTWRASAASES</sequence>
<dbReference type="InterPro" id="IPR036249">
    <property type="entry name" value="Thioredoxin-like_sf"/>
</dbReference>
<reference evidence="1 2" key="1">
    <citation type="journal article" date="2005" name="Nucleic Acids Res.">
        <title>Genomic blueprint of Hahella chejuensis, a marine microbe producing an algicidal agent.</title>
        <authorList>
            <person name="Jeong H."/>
            <person name="Yim J.H."/>
            <person name="Lee C."/>
            <person name="Choi S.-H."/>
            <person name="Park Y.K."/>
            <person name="Yoon S.H."/>
            <person name="Hur C.-G."/>
            <person name="Kang H.-Y."/>
            <person name="Kim D."/>
            <person name="Lee H.H."/>
            <person name="Park K.H."/>
            <person name="Park S.-H."/>
            <person name="Park H.-S."/>
            <person name="Lee H.K."/>
            <person name="Oh T.K."/>
            <person name="Kim J.F."/>
        </authorList>
    </citation>
    <scope>NUCLEOTIDE SEQUENCE [LARGE SCALE GENOMIC DNA]</scope>
    <source>
        <strain evidence="1 2">KCTC 2396</strain>
    </source>
</reference>
<dbReference type="STRING" id="349521.HCH_03459"/>
<evidence type="ECO:0000313" key="1">
    <source>
        <dbReference type="EMBL" id="ABC30206.1"/>
    </source>
</evidence>
<dbReference type="InterPro" id="IPR009737">
    <property type="entry name" value="Aim32/Apd1-like"/>
</dbReference>
<dbReference type="KEGG" id="hch:HCH_03459"/>
<dbReference type="Pfam" id="PF06999">
    <property type="entry name" value="Suc_Fer-like"/>
    <property type="match status" value="1"/>
</dbReference>
<dbReference type="Proteomes" id="UP000000238">
    <property type="component" value="Chromosome"/>
</dbReference>
<dbReference type="AlphaFoldDB" id="Q2SGL8"/>
<dbReference type="EMBL" id="CP000155">
    <property type="protein sequence ID" value="ABC30206.1"/>
    <property type="molecule type" value="Genomic_DNA"/>
</dbReference>
<gene>
    <name evidence="1" type="ordered locus">HCH_03459</name>
</gene>
<accession>Q2SGL8</accession>
<dbReference type="PANTHER" id="PTHR31902:SF22">
    <property type="entry name" value="SLL1203 PROTEIN"/>
    <property type="match status" value="1"/>
</dbReference>
<keyword evidence="2" id="KW-1185">Reference proteome</keyword>
<protein>
    <submittedName>
        <fullName evidence="1">Uncharacterized protein conserved in bacteria containing thioredoxin-like domain</fullName>
    </submittedName>
</protein>
<dbReference type="OrthoDB" id="3399139at2"/>
<dbReference type="Gene3D" id="3.40.30.10">
    <property type="entry name" value="Glutaredoxin"/>
    <property type="match status" value="1"/>
</dbReference>
<dbReference type="HOGENOM" id="CLU_050357_0_0_6"/>
<dbReference type="RefSeq" id="WP_011397274.1">
    <property type="nucleotide sequence ID" value="NC_007645.1"/>
</dbReference>
<organism evidence="1 2">
    <name type="scientific">Hahella chejuensis (strain KCTC 2396)</name>
    <dbReference type="NCBI Taxonomy" id="349521"/>
    <lineage>
        <taxon>Bacteria</taxon>
        <taxon>Pseudomonadati</taxon>
        <taxon>Pseudomonadota</taxon>
        <taxon>Gammaproteobacteria</taxon>
        <taxon>Oceanospirillales</taxon>
        <taxon>Hahellaceae</taxon>
        <taxon>Hahella</taxon>
    </lineage>
</organism>
<name>Q2SGL8_HAHCH</name>
<dbReference type="PANTHER" id="PTHR31902">
    <property type="entry name" value="ACTIN PATCHES DISTAL PROTEIN 1"/>
    <property type="match status" value="1"/>
</dbReference>
<dbReference type="CDD" id="cd03062">
    <property type="entry name" value="TRX_Fd_Sucrase"/>
    <property type="match status" value="1"/>
</dbReference>
<dbReference type="SUPFAM" id="SSF52833">
    <property type="entry name" value="Thioredoxin-like"/>
    <property type="match status" value="1"/>
</dbReference>
<proteinExistence type="predicted"/>